<dbReference type="Proteomes" id="UP000594975">
    <property type="component" value="Chromosome"/>
</dbReference>
<reference evidence="2 3" key="1">
    <citation type="submission" date="2020-12" db="EMBL/GenBank/DDBJ databases">
        <title>FDA dAtabase for Regulatory Grade micrObial Sequences (FDA-ARGOS): Supporting development and validation of Infectious Disease Dx tests.</title>
        <authorList>
            <person name="Sproer C."/>
            <person name="Gronow S."/>
            <person name="Severitt S."/>
            <person name="Schroder I."/>
            <person name="Tallon L."/>
            <person name="Sadzewicz L."/>
            <person name="Zhao X."/>
            <person name="Boylan J."/>
            <person name="Ott S."/>
            <person name="Bowen H."/>
            <person name="Vavikolanu K."/>
            <person name="Mehta A."/>
            <person name="Aluvathingal J."/>
            <person name="Nadendla S."/>
            <person name="Lowell S."/>
            <person name="Myers T."/>
            <person name="Yan Y."/>
            <person name="Sichtig H."/>
        </authorList>
    </citation>
    <scope>NUCLEOTIDE SEQUENCE [LARGE SCALE GENOMIC DNA]</scope>
    <source>
        <strain evidence="2 3">FDAARGOS_864</strain>
    </source>
</reference>
<dbReference type="EMBL" id="CP065738">
    <property type="protein sequence ID" value="QPT53090.1"/>
    <property type="molecule type" value="Genomic_DNA"/>
</dbReference>
<evidence type="ECO:0000256" key="1">
    <source>
        <dbReference type="SAM" id="Phobius"/>
    </source>
</evidence>
<proteinExistence type="predicted"/>
<keyword evidence="1" id="KW-1133">Transmembrane helix</keyword>
<accession>A0A7T3CHV0</accession>
<gene>
    <name evidence="2" type="ORF">I6G21_07230</name>
</gene>
<dbReference type="GeneID" id="61263174"/>
<protein>
    <submittedName>
        <fullName evidence="2">Uncharacterized protein</fullName>
    </submittedName>
</protein>
<evidence type="ECO:0000313" key="3">
    <source>
        <dbReference type="Proteomes" id="UP000594975"/>
    </source>
</evidence>
<dbReference type="KEGG" id="rkr:I6G21_07230"/>
<dbReference type="RefSeq" id="WP_165590122.1">
    <property type="nucleotide sequence ID" value="NZ_CP065738.1"/>
</dbReference>
<organism evidence="2 3">
    <name type="scientific">Rothia kristinae</name>
    <dbReference type="NCBI Taxonomy" id="37923"/>
    <lineage>
        <taxon>Bacteria</taxon>
        <taxon>Bacillati</taxon>
        <taxon>Actinomycetota</taxon>
        <taxon>Actinomycetes</taxon>
        <taxon>Micrococcales</taxon>
        <taxon>Micrococcaceae</taxon>
        <taxon>Rothia</taxon>
    </lineage>
</organism>
<evidence type="ECO:0000313" key="2">
    <source>
        <dbReference type="EMBL" id="QPT53090.1"/>
    </source>
</evidence>
<feature type="transmembrane region" description="Helical" evidence="1">
    <location>
        <begin position="6"/>
        <end position="27"/>
    </location>
</feature>
<keyword evidence="1" id="KW-0472">Membrane</keyword>
<dbReference type="AlphaFoldDB" id="A0A7T3CHV0"/>
<keyword evidence="1" id="KW-0812">Transmembrane</keyword>
<sequence length="47" mass="5538">MLLVLLVLGLPIQVLTAVLMINVILGLRRARTRVYELELQRRPRDRR</sequence>
<name>A0A7T3CHV0_9MICC</name>